<protein>
    <submittedName>
        <fullName evidence="2">Uncharacterized protein</fullName>
    </submittedName>
</protein>
<sequence length="368" mass="41570">MTIYLTAPSLPYRPFTPSPSTSYPYFVRPEPVDAQQQPFQPFHMAPQTTILSAGACVILGKLKTRSALHIKLLGEDVERLRDFNPGIESHDKQSILGDVGILLQLRSQTAESALAVTKGPEAKLSKVKNMELKKLVEKMRAKKSRFGNYVKVVEDKWRELDTRKTATGEEGLVYHKDLGLLMQFSTDQRCAVVEKLLGLIQAGVIRDDGSEVLMGRKSFEFYYLKEEKDKWVVVAQEDTAVGEKQVEAVGDRVVAAQEVVGVEDKKCKTEDDATGSKKRKIEGEHVEDKKCKTEDNATGSKKPKAELMLPLNLVYGLQKKVSEGVPREYVPWPNEWKCKRCGWWSRGQWCTRLVRGRAICIGQRERNN</sequence>
<evidence type="ECO:0000256" key="1">
    <source>
        <dbReference type="SAM" id="MobiDB-lite"/>
    </source>
</evidence>
<dbReference type="Proteomes" id="UP000245464">
    <property type="component" value="Chromosome 2"/>
</dbReference>
<proteinExistence type="predicted"/>
<reference evidence="3" key="2">
    <citation type="submission" date="2021-05" db="EMBL/GenBank/DDBJ databases">
        <authorList>
            <person name="Moolhuijzen P.M."/>
            <person name="Moffat C.S."/>
        </authorList>
    </citation>
    <scope>NUCLEOTIDE SEQUENCE</scope>
    <source>
        <strain evidence="3">86-124</strain>
    </source>
</reference>
<reference evidence="5" key="4">
    <citation type="journal article" date="2022" name="Microb. Genom.">
        <title>A global pangenome for the wheat fungal pathogen Pyrenophora tritici-repentis and prediction of effector protein structural homology.</title>
        <authorList>
            <person name="Moolhuijzen P.M."/>
            <person name="See P.T."/>
            <person name="Shi G."/>
            <person name="Powell H.R."/>
            <person name="Cockram J."/>
            <person name="Jorgensen L.N."/>
            <person name="Benslimane H."/>
            <person name="Strelkov S.E."/>
            <person name="Turner J."/>
            <person name="Liu Z."/>
            <person name="Moffat C.S."/>
        </authorList>
    </citation>
    <scope>NUCLEOTIDE SEQUENCE [LARGE SCALE GENOMIC DNA]</scope>
</reference>
<evidence type="ECO:0000313" key="2">
    <source>
        <dbReference type="EMBL" id="KAF7575240.1"/>
    </source>
</evidence>
<keyword evidence="5" id="KW-1185">Reference proteome</keyword>
<dbReference type="EMBL" id="NQIK02000002">
    <property type="protein sequence ID" value="KAF7575240.1"/>
    <property type="molecule type" value="Genomic_DNA"/>
</dbReference>
<organism evidence="2 4">
    <name type="scientific">Pyrenophora tritici-repentis</name>
    <dbReference type="NCBI Taxonomy" id="45151"/>
    <lineage>
        <taxon>Eukaryota</taxon>
        <taxon>Fungi</taxon>
        <taxon>Dikarya</taxon>
        <taxon>Ascomycota</taxon>
        <taxon>Pezizomycotina</taxon>
        <taxon>Dothideomycetes</taxon>
        <taxon>Pleosporomycetidae</taxon>
        <taxon>Pleosporales</taxon>
        <taxon>Pleosporineae</taxon>
        <taxon>Pleosporaceae</taxon>
        <taxon>Pyrenophora</taxon>
    </lineage>
</organism>
<dbReference type="OrthoDB" id="3694091at2759"/>
<comment type="caution">
    <text evidence="2">The sequence shown here is derived from an EMBL/GenBank/DDBJ whole genome shotgun (WGS) entry which is preliminary data.</text>
</comment>
<evidence type="ECO:0000313" key="3">
    <source>
        <dbReference type="EMBL" id="KAI1515014.1"/>
    </source>
</evidence>
<gene>
    <name evidence="3" type="ORF">Ptr86124_006337</name>
    <name evidence="2" type="ORF">PtrM4_068640</name>
</gene>
<name>A0A2W1G015_9PLEO</name>
<accession>A0A2W1G015</accession>
<feature type="region of interest" description="Disordered" evidence="1">
    <location>
        <begin position="270"/>
        <end position="299"/>
    </location>
</feature>
<evidence type="ECO:0000313" key="4">
    <source>
        <dbReference type="Proteomes" id="UP000245464"/>
    </source>
</evidence>
<dbReference type="Proteomes" id="UP000249757">
    <property type="component" value="Unassembled WGS sequence"/>
</dbReference>
<dbReference type="EMBL" id="NRDI02000007">
    <property type="protein sequence ID" value="KAI1515014.1"/>
    <property type="molecule type" value="Genomic_DNA"/>
</dbReference>
<evidence type="ECO:0000313" key="5">
    <source>
        <dbReference type="Proteomes" id="UP000249757"/>
    </source>
</evidence>
<reference evidence="2 4" key="1">
    <citation type="journal article" date="2018" name="BMC Genomics">
        <title>Comparative genomics of the wheat fungal pathogen Pyrenophora tritici-repentis reveals chromosomal variations and genome plasticity.</title>
        <authorList>
            <person name="Moolhuijzen P."/>
            <person name="See P.T."/>
            <person name="Hane J.K."/>
            <person name="Shi G."/>
            <person name="Liu Z."/>
            <person name="Oliver R.P."/>
            <person name="Moffat C.S."/>
        </authorList>
    </citation>
    <scope>NUCLEOTIDE SEQUENCE [LARGE SCALE GENOMIC DNA]</scope>
    <source>
        <strain evidence="2">M4</strain>
    </source>
</reference>
<feature type="compositionally biased region" description="Basic and acidic residues" evidence="1">
    <location>
        <begin position="270"/>
        <end position="295"/>
    </location>
</feature>
<reference evidence="3" key="3">
    <citation type="journal article" date="2022" name="bioRxiv">
        <title>A global pangenome for the wheat fungal pathogen Pyrenophora tritici-repentis and prediction of effector protein structural homology.</title>
        <authorList>
            <person name="Moolhuijzen P."/>
            <person name="See P.T."/>
            <person name="Shi G."/>
            <person name="Powell H.R."/>
            <person name="Cockram J."/>
            <person name="Jorgensen L.N."/>
            <person name="Benslimane H."/>
            <person name="Strelkov S.E."/>
            <person name="Turner J."/>
            <person name="Liu Z."/>
            <person name="Moffat C.S."/>
        </authorList>
    </citation>
    <scope>NUCLEOTIDE SEQUENCE</scope>
    <source>
        <strain evidence="3">86-124</strain>
    </source>
</reference>
<dbReference type="AlphaFoldDB" id="A0A2W1G015"/>